<proteinExistence type="predicted"/>
<comment type="caution">
    <text evidence="2">The sequence shown here is derived from an EMBL/GenBank/DDBJ whole genome shotgun (WGS) entry which is preliminary data.</text>
</comment>
<evidence type="ECO:0000313" key="2">
    <source>
        <dbReference type="EMBL" id="MFD2554780.1"/>
    </source>
</evidence>
<feature type="signal peptide" evidence="1">
    <location>
        <begin position="1"/>
        <end position="20"/>
    </location>
</feature>
<dbReference type="EMBL" id="JBHULD010000014">
    <property type="protein sequence ID" value="MFD2554780.1"/>
    <property type="molecule type" value="Genomic_DNA"/>
</dbReference>
<dbReference type="RefSeq" id="WP_210353170.1">
    <property type="nucleotide sequence ID" value="NZ_JAEQMU010000001.1"/>
</dbReference>
<protein>
    <submittedName>
        <fullName evidence="2">Uncharacterized protein</fullName>
    </submittedName>
</protein>
<keyword evidence="1" id="KW-0732">Signal</keyword>
<dbReference type="Proteomes" id="UP001597440">
    <property type="component" value="Unassembled WGS sequence"/>
</dbReference>
<feature type="chain" id="PRO_5046873584" evidence="1">
    <location>
        <begin position="21"/>
        <end position="159"/>
    </location>
</feature>
<gene>
    <name evidence="2" type="ORF">ACFSQW_10290</name>
</gene>
<evidence type="ECO:0000313" key="3">
    <source>
        <dbReference type="Proteomes" id="UP001597440"/>
    </source>
</evidence>
<sequence>MNKKLFSLLMTTVLFLTAHGQGKVPSDQIRTFYSKLYNLTINPADIVKEYIIYSDSIGYNSAVATIESFRNPVNGEGEHFMLLKHDIQHNDYILSAYESFVDQEKMKFQYLDNIQHLQLYKISPKHTINQYILMKDNKIHSFAGFQKRGSDTYTFIVYE</sequence>
<keyword evidence="3" id="KW-1185">Reference proteome</keyword>
<accession>A0ABW5L420</accession>
<name>A0ABW5L420_9SPHI</name>
<reference evidence="3" key="1">
    <citation type="journal article" date="2019" name="Int. J. Syst. Evol. Microbiol.">
        <title>The Global Catalogue of Microorganisms (GCM) 10K type strain sequencing project: providing services to taxonomists for standard genome sequencing and annotation.</title>
        <authorList>
            <consortium name="The Broad Institute Genomics Platform"/>
            <consortium name="The Broad Institute Genome Sequencing Center for Infectious Disease"/>
            <person name="Wu L."/>
            <person name="Ma J."/>
        </authorList>
    </citation>
    <scope>NUCLEOTIDE SEQUENCE [LARGE SCALE GENOMIC DNA]</scope>
    <source>
        <strain evidence="3">KCTC 52298</strain>
    </source>
</reference>
<organism evidence="2 3">
    <name type="scientific">Sphingobacterium tabacisoli</name>
    <dbReference type="NCBI Taxonomy" id="2044855"/>
    <lineage>
        <taxon>Bacteria</taxon>
        <taxon>Pseudomonadati</taxon>
        <taxon>Bacteroidota</taxon>
        <taxon>Sphingobacteriia</taxon>
        <taxon>Sphingobacteriales</taxon>
        <taxon>Sphingobacteriaceae</taxon>
        <taxon>Sphingobacterium</taxon>
    </lineage>
</organism>
<evidence type="ECO:0000256" key="1">
    <source>
        <dbReference type="SAM" id="SignalP"/>
    </source>
</evidence>